<dbReference type="AlphaFoldDB" id="A0A4R6PWV5"/>
<organism evidence="3 4">
    <name type="scientific">Nocardia ignorata</name>
    <dbReference type="NCBI Taxonomy" id="145285"/>
    <lineage>
        <taxon>Bacteria</taxon>
        <taxon>Bacillati</taxon>
        <taxon>Actinomycetota</taxon>
        <taxon>Actinomycetes</taxon>
        <taxon>Mycobacteriales</taxon>
        <taxon>Nocardiaceae</taxon>
        <taxon>Nocardia</taxon>
    </lineage>
</organism>
<proteinExistence type="predicted"/>
<dbReference type="Pfam" id="PF00857">
    <property type="entry name" value="Isochorismatase"/>
    <property type="match status" value="1"/>
</dbReference>
<protein>
    <submittedName>
        <fullName evidence="3">Nicotinamidase-related amidase</fullName>
    </submittedName>
</protein>
<dbReference type="SUPFAM" id="SSF52499">
    <property type="entry name" value="Isochorismatase-like hydrolases"/>
    <property type="match status" value="1"/>
</dbReference>
<reference evidence="3 4" key="1">
    <citation type="submission" date="2019-03" db="EMBL/GenBank/DDBJ databases">
        <title>Genomic Encyclopedia of Type Strains, Phase IV (KMG-IV): sequencing the most valuable type-strain genomes for metagenomic binning, comparative biology and taxonomic classification.</title>
        <authorList>
            <person name="Goeker M."/>
        </authorList>
    </citation>
    <scope>NUCLEOTIDE SEQUENCE [LARGE SCALE GENOMIC DNA]</scope>
    <source>
        <strain evidence="3 4">DSM 44496</strain>
    </source>
</reference>
<evidence type="ECO:0000313" key="3">
    <source>
        <dbReference type="EMBL" id="TDP43112.1"/>
    </source>
</evidence>
<dbReference type="InterPro" id="IPR036380">
    <property type="entry name" value="Isochorismatase-like_sf"/>
</dbReference>
<dbReference type="InterPro" id="IPR050272">
    <property type="entry name" value="Isochorismatase-like_hydrls"/>
</dbReference>
<dbReference type="PANTHER" id="PTHR43540">
    <property type="entry name" value="PEROXYUREIDOACRYLATE/UREIDOACRYLATE AMIDOHYDROLASE-RELATED"/>
    <property type="match status" value="1"/>
</dbReference>
<evidence type="ECO:0000259" key="2">
    <source>
        <dbReference type="Pfam" id="PF00857"/>
    </source>
</evidence>
<comment type="caution">
    <text evidence="3">The sequence shown here is derived from an EMBL/GenBank/DDBJ whole genome shotgun (WGS) entry which is preliminary data.</text>
</comment>
<dbReference type="Gene3D" id="3.40.50.850">
    <property type="entry name" value="Isochorismatase-like"/>
    <property type="match status" value="1"/>
</dbReference>
<evidence type="ECO:0000256" key="1">
    <source>
        <dbReference type="ARBA" id="ARBA00022801"/>
    </source>
</evidence>
<dbReference type="GO" id="GO:0016787">
    <property type="term" value="F:hydrolase activity"/>
    <property type="evidence" value="ECO:0007669"/>
    <property type="project" value="UniProtKB-KW"/>
</dbReference>
<accession>A0A4R6PWV5</accession>
<sequence length="208" mass="21844">MTLQTSLPGHSVEPMTSTTLRQLSGLDETPAALATSTLILVDYQNTYTRGVMELTGWEQAIDAAADLLEQARQAGTTVIHVMHNSGEGSPYDITTDIGRIHPKLTPTADEAVVVKSFPNSFVDTELGDLVDAAGNESVVIAGFMTHMCVTFTTEGAFLRGNKPTVVANACATRPLAEVTASQLHASALATIGDIYGVVVPTPSDLTVG</sequence>
<name>A0A4R6PWV5_NOCIG</name>
<dbReference type="PANTHER" id="PTHR43540:SF15">
    <property type="entry name" value="BLR5631 PROTEIN"/>
    <property type="match status" value="1"/>
</dbReference>
<dbReference type="Proteomes" id="UP000295087">
    <property type="component" value="Unassembled WGS sequence"/>
</dbReference>
<dbReference type="CDD" id="cd01014">
    <property type="entry name" value="nicotinamidase_related"/>
    <property type="match status" value="1"/>
</dbReference>
<gene>
    <name evidence="3" type="ORF">DFR75_1012233</name>
</gene>
<evidence type="ECO:0000313" key="4">
    <source>
        <dbReference type="Proteomes" id="UP000295087"/>
    </source>
</evidence>
<dbReference type="InterPro" id="IPR000868">
    <property type="entry name" value="Isochorismatase-like_dom"/>
</dbReference>
<keyword evidence="4" id="KW-1185">Reference proteome</keyword>
<feature type="domain" description="Isochorismatase-like" evidence="2">
    <location>
        <begin position="37"/>
        <end position="182"/>
    </location>
</feature>
<dbReference type="EMBL" id="SNXK01000001">
    <property type="protein sequence ID" value="TDP43112.1"/>
    <property type="molecule type" value="Genomic_DNA"/>
</dbReference>
<keyword evidence="1" id="KW-0378">Hydrolase</keyword>